<organism evidence="1 2">
    <name type="scientific">Sinorhizobium alkalisoli</name>
    <dbReference type="NCBI Taxonomy" id="1752398"/>
    <lineage>
        <taxon>Bacteria</taxon>
        <taxon>Pseudomonadati</taxon>
        <taxon>Pseudomonadota</taxon>
        <taxon>Alphaproteobacteria</taxon>
        <taxon>Hyphomicrobiales</taxon>
        <taxon>Rhizobiaceae</taxon>
        <taxon>Sinorhizobium/Ensifer group</taxon>
        <taxon>Sinorhizobium</taxon>
    </lineage>
</organism>
<gene>
    <name evidence="1" type="ORF">A8M32_01000</name>
</gene>
<protein>
    <submittedName>
        <fullName evidence="1">Uncharacterized protein</fullName>
    </submittedName>
</protein>
<dbReference type="AlphaFoldDB" id="A0A1E3VHW8"/>
<reference evidence="2" key="1">
    <citation type="submission" date="2016-05" db="EMBL/GenBank/DDBJ databases">
        <authorList>
            <person name="Li Y."/>
        </authorList>
    </citation>
    <scope>NUCLEOTIDE SEQUENCE [LARGE SCALE GENOMIC DNA]</scope>
    <source>
        <strain evidence="2">YIC4027</strain>
    </source>
</reference>
<proteinExistence type="predicted"/>
<evidence type="ECO:0000313" key="2">
    <source>
        <dbReference type="Proteomes" id="UP000094342"/>
    </source>
</evidence>
<accession>A0A1E3VHW8</accession>
<dbReference type="EMBL" id="LYBW01000030">
    <property type="protein sequence ID" value="ODR93190.1"/>
    <property type="molecule type" value="Genomic_DNA"/>
</dbReference>
<comment type="caution">
    <text evidence="1">The sequence shown here is derived from an EMBL/GenBank/DDBJ whole genome shotgun (WGS) entry which is preliminary data.</text>
</comment>
<dbReference type="Proteomes" id="UP000094342">
    <property type="component" value="Unassembled WGS sequence"/>
</dbReference>
<sequence length="145" mass="16393">MEAPLLSFENCSAFTQLSKVHQRMATLETKRLRKRWPPGCIQRVPARQAPTANIGRYERIGEKSQQLNIPKMIGCRCRNRGSFLRSFHMRGRRRRGSTGNRAFLGDKRATPPASETFVVHAESCAAIVSPLIKLVADLLEQEHPP</sequence>
<keyword evidence="2" id="KW-1185">Reference proteome</keyword>
<name>A0A1E3VHW8_9HYPH</name>
<evidence type="ECO:0000313" key="1">
    <source>
        <dbReference type="EMBL" id="ODR93190.1"/>
    </source>
</evidence>